<accession>A0A222E7Y2</accession>
<dbReference type="SUPFAM" id="SSF52172">
    <property type="entry name" value="CheY-like"/>
    <property type="match status" value="1"/>
</dbReference>
<name>A0A222E7Y2_9RHOB</name>
<feature type="domain" description="Response regulatory" evidence="2">
    <location>
        <begin position="1"/>
        <end position="114"/>
    </location>
</feature>
<dbReference type="PROSITE" id="PS50110">
    <property type="entry name" value="RESPONSE_REGULATORY"/>
    <property type="match status" value="1"/>
</dbReference>
<dbReference type="KEGG" id="aht:ANTHELSMS3_03683"/>
<evidence type="ECO:0000313" key="4">
    <source>
        <dbReference type="Proteomes" id="UP000203589"/>
    </source>
</evidence>
<evidence type="ECO:0000259" key="2">
    <source>
        <dbReference type="PROSITE" id="PS50110"/>
    </source>
</evidence>
<reference evidence="3 4" key="1">
    <citation type="submission" date="2017-07" db="EMBL/GenBank/DDBJ databases">
        <title>Genome Sequence of Antarctobacter heliothermus Strain SMS3 Isolated from a culture of the Diatom Skeletonema marinoi.</title>
        <authorList>
            <person name="Topel M."/>
            <person name="Pinder M.I.M."/>
            <person name="Johansson O.N."/>
            <person name="Kourtchenko O."/>
            <person name="Godhe A."/>
            <person name="Clarke A.K."/>
        </authorList>
    </citation>
    <scope>NUCLEOTIDE SEQUENCE [LARGE SCALE GENOMIC DNA]</scope>
    <source>
        <strain evidence="3 4">SMS3</strain>
    </source>
</reference>
<gene>
    <name evidence="3" type="ORF">ANTHELSMS3_03683</name>
</gene>
<keyword evidence="4" id="KW-1185">Reference proteome</keyword>
<dbReference type="Proteomes" id="UP000203589">
    <property type="component" value="Chromosome"/>
</dbReference>
<dbReference type="EMBL" id="CP022540">
    <property type="protein sequence ID" value="ASP22305.1"/>
    <property type="molecule type" value="Genomic_DNA"/>
</dbReference>
<dbReference type="InterPro" id="IPR001789">
    <property type="entry name" value="Sig_transdc_resp-reg_receiver"/>
</dbReference>
<keyword evidence="1" id="KW-0597">Phosphoprotein</keyword>
<evidence type="ECO:0000313" key="3">
    <source>
        <dbReference type="EMBL" id="ASP22305.1"/>
    </source>
</evidence>
<protein>
    <recommendedName>
        <fullName evidence="2">Response regulatory domain-containing protein</fullName>
    </recommendedName>
</protein>
<evidence type="ECO:0000256" key="1">
    <source>
        <dbReference type="PROSITE-ProRule" id="PRU00169"/>
    </source>
</evidence>
<dbReference type="Gene3D" id="3.40.50.2300">
    <property type="match status" value="1"/>
</dbReference>
<proteinExistence type="predicted"/>
<dbReference type="GO" id="GO:0000160">
    <property type="term" value="P:phosphorelay signal transduction system"/>
    <property type="evidence" value="ECO:0007669"/>
    <property type="project" value="InterPro"/>
</dbReference>
<dbReference type="AlphaFoldDB" id="A0A222E7Y2"/>
<dbReference type="InterPro" id="IPR011006">
    <property type="entry name" value="CheY-like_superfamily"/>
</dbReference>
<organism evidence="3 4">
    <name type="scientific">Antarctobacter heliothermus</name>
    <dbReference type="NCBI Taxonomy" id="74033"/>
    <lineage>
        <taxon>Bacteria</taxon>
        <taxon>Pseudomonadati</taxon>
        <taxon>Pseudomonadota</taxon>
        <taxon>Alphaproteobacteria</taxon>
        <taxon>Rhodobacterales</taxon>
        <taxon>Roseobacteraceae</taxon>
        <taxon>Antarctobacter</taxon>
    </lineage>
</organism>
<feature type="modified residue" description="4-aspartylphosphate" evidence="1">
    <location>
        <position position="39"/>
    </location>
</feature>
<sequence length="185" mass="20708">MIKRCVGRARPNLRLYECATLTKARRFLDHGSADLILIDNRMPDGLGTEFAQELRSNSRMADSVICIVTGDDVRTLDSDIAALSKERLSTQSIWDMVSRFLKEREILRTTEKAQRVTDFGNPLGESLSPGMGRMLRTLRMARARVARRDPQMAIDELDKLEEMLLAMSEVVSAGTVTPIAPEPLS</sequence>